<dbReference type="OrthoDB" id="630895at2759"/>
<keyword evidence="7" id="KW-1185">Reference proteome</keyword>
<dbReference type="GO" id="GO:0019369">
    <property type="term" value="P:arachidonate metabolic process"/>
    <property type="evidence" value="ECO:0007669"/>
    <property type="project" value="TreeGrafter"/>
</dbReference>
<feature type="transmembrane region" description="Helical" evidence="4">
    <location>
        <begin position="43"/>
        <end position="62"/>
    </location>
</feature>
<gene>
    <name evidence="6" type="ORF">M408DRAFT_74581</name>
</gene>
<keyword evidence="1" id="KW-0378">Hydrolase</keyword>
<proteinExistence type="predicted"/>
<dbReference type="AlphaFoldDB" id="A0A0C3B182"/>
<dbReference type="GO" id="GO:0016020">
    <property type="term" value="C:membrane"/>
    <property type="evidence" value="ECO:0007669"/>
    <property type="project" value="TreeGrafter"/>
</dbReference>
<dbReference type="EMBL" id="KN824315">
    <property type="protein sequence ID" value="KIM25296.1"/>
    <property type="molecule type" value="Genomic_DNA"/>
</dbReference>
<keyword evidence="4" id="KW-0812">Transmembrane</keyword>
<reference evidence="7" key="2">
    <citation type="submission" date="2015-01" db="EMBL/GenBank/DDBJ databases">
        <title>Evolutionary Origins and Diversification of the Mycorrhizal Mutualists.</title>
        <authorList>
            <consortium name="DOE Joint Genome Institute"/>
            <consortium name="Mycorrhizal Genomics Consortium"/>
            <person name="Kohler A."/>
            <person name="Kuo A."/>
            <person name="Nagy L.G."/>
            <person name="Floudas D."/>
            <person name="Copeland A."/>
            <person name="Barry K.W."/>
            <person name="Cichocki N."/>
            <person name="Veneault-Fourrey C."/>
            <person name="LaButti K."/>
            <person name="Lindquist E.A."/>
            <person name="Lipzen A."/>
            <person name="Lundell T."/>
            <person name="Morin E."/>
            <person name="Murat C."/>
            <person name="Riley R."/>
            <person name="Ohm R."/>
            <person name="Sun H."/>
            <person name="Tunlid A."/>
            <person name="Henrissat B."/>
            <person name="Grigoriev I.V."/>
            <person name="Hibbett D.S."/>
            <person name="Martin F."/>
        </authorList>
    </citation>
    <scope>NUCLEOTIDE SEQUENCE [LARGE SCALE GENOMIC DNA]</scope>
    <source>
        <strain evidence="7">MAFF 305830</strain>
    </source>
</reference>
<dbReference type="SUPFAM" id="SSF52151">
    <property type="entry name" value="FabD/lysophospholipase-like"/>
    <property type="match status" value="1"/>
</dbReference>
<protein>
    <recommendedName>
        <fullName evidence="5">PNPLA domain-containing protein</fullName>
    </recommendedName>
</protein>
<keyword evidence="2" id="KW-0442">Lipid degradation</keyword>
<dbReference type="Proteomes" id="UP000054097">
    <property type="component" value="Unassembled WGS sequence"/>
</dbReference>
<dbReference type="PANTHER" id="PTHR24185:SF1">
    <property type="entry name" value="CALCIUM-INDEPENDENT PHOSPHOLIPASE A2-GAMMA"/>
    <property type="match status" value="1"/>
</dbReference>
<reference evidence="6 7" key="1">
    <citation type="submission" date="2014-04" db="EMBL/GenBank/DDBJ databases">
        <authorList>
            <consortium name="DOE Joint Genome Institute"/>
            <person name="Kuo A."/>
            <person name="Zuccaro A."/>
            <person name="Kohler A."/>
            <person name="Nagy L.G."/>
            <person name="Floudas D."/>
            <person name="Copeland A."/>
            <person name="Barry K.W."/>
            <person name="Cichocki N."/>
            <person name="Veneault-Fourrey C."/>
            <person name="LaButti K."/>
            <person name="Lindquist E.A."/>
            <person name="Lipzen A."/>
            <person name="Lundell T."/>
            <person name="Morin E."/>
            <person name="Murat C."/>
            <person name="Sun H."/>
            <person name="Tunlid A."/>
            <person name="Henrissat B."/>
            <person name="Grigoriev I.V."/>
            <person name="Hibbett D.S."/>
            <person name="Martin F."/>
            <person name="Nordberg H.P."/>
            <person name="Cantor M.N."/>
            <person name="Hua S.X."/>
        </authorList>
    </citation>
    <scope>NUCLEOTIDE SEQUENCE [LARGE SCALE GENOMIC DNA]</scope>
    <source>
        <strain evidence="6 7">MAFF 305830</strain>
    </source>
</reference>
<keyword evidence="4" id="KW-0472">Membrane</keyword>
<evidence type="ECO:0000256" key="4">
    <source>
        <dbReference type="SAM" id="Phobius"/>
    </source>
</evidence>
<dbReference type="PANTHER" id="PTHR24185">
    <property type="entry name" value="CALCIUM-INDEPENDENT PHOSPHOLIPASE A2-GAMMA"/>
    <property type="match status" value="1"/>
</dbReference>
<accession>A0A0C3B182</accession>
<evidence type="ECO:0000256" key="2">
    <source>
        <dbReference type="ARBA" id="ARBA00022963"/>
    </source>
</evidence>
<keyword evidence="4" id="KW-1133">Transmembrane helix</keyword>
<feature type="non-terminal residue" evidence="6">
    <location>
        <position position="1"/>
    </location>
</feature>
<dbReference type="InterPro" id="IPR016035">
    <property type="entry name" value="Acyl_Trfase/lysoPLipase"/>
</dbReference>
<feature type="domain" description="PNPLA" evidence="5">
    <location>
        <begin position="2"/>
        <end position="87"/>
    </location>
</feature>
<evidence type="ECO:0000313" key="7">
    <source>
        <dbReference type="Proteomes" id="UP000054097"/>
    </source>
</evidence>
<evidence type="ECO:0000256" key="1">
    <source>
        <dbReference type="ARBA" id="ARBA00022801"/>
    </source>
</evidence>
<dbReference type="Gene3D" id="3.40.1090.10">
    <property type="entry name" value="Cytosolic phospholipase A2 catalytic domain"/>
    <property type="match status" value="1"/>
</dbReference>
<dbReference type="Pfam" id="PF01734">
    <property type="entry name" value="Patatin"/>
    <property type="match status" value="1"/>
</dbReference>
<dbReference type="GO" id="GO:0016042">
    <property type="term" value="P:lipid catabolic process"/>
    <property type="evidence" value="ECO:0007669"/>
    <property type="project" value="UniProtKB-KW"/>
</dbReference>
<name>A0A0C3B182_SERVB</name>
<dbReference type="GO" id="GO:0047499">
    <property type="term" value="F:calcium-independent phospholipase A2 activity"/>
    <property type="evidence" value="ECO:0007669"/>
    <property type="project" value="TreeGrafter"/>
</dbReference>
<evidence type="ECO:0000256" key="3">
    <source>
        <dbReference type="ARBA" id="ARBA00023098"/>
    </source>
</evidence>
<dbReference type="InterPro" id="IPR002641">
    <property type="entry name" value="PNPLA_dom"/>
</dbReference>
<organism evidence="6 7">
    <name type="scientific">Serendipita vermifera MAFF 305830</name>
    <dbReference type="NCBI Taxonomy" id="933852"/>
    <lineage>
        <taxon>Eukaryota</taxon>
        <taxon>Fungi</taxon>
        <taxon>Dikarya</taxon>
        <taxon>Basidiomycota</taxon>
        <taxon>Agaricomycotina</taxon>
        <taxon>Agaricomycetes</taxon>
        <taxon>Sebacinales</taxon>
        <taxon>Serendipitaceae</taxon>
        <taxon>Serendipita</taxon>
    </lineage>
</organism>
<keyword evidence="3" id="KW-0443">Lipid metabolism</keyword>
<evidence type="ECO:0000259" key="5">
    <source>
        <dbReference type="Pfam" id="PF01734"/>
    </source>
</evidence>
<dbReference type="GO" id="GO:0046486">
    <property type="term" value="P:glycerolipid metabolic process"/>
    <property type="evidence" value="ECO:0007669"/>
    <property type="project" value="UniProtKB-ARBA"/>
</dbReference>
<evidence type="ECO:0000313" key="6">
    <source>
        <dbReference type="EMBL" id="KIM25296.1"/>
    </source>
</evidence>
<dbReference type="HOGENOM" id="CLU_000288_144_4_1"/>
<sequence length="145" mass="15677">ILSTDSGGPRGVSQLTILDQLMYRLKHDSVNDDMDKPCDVFDMIGGVGSGGFIAILLVLFGLTAEEALDEFIGLTANILDKRDIDAETRTVALRDHIDKLLEKHVIDGSSHIMDFNGRSMGCKLCVGVLCLQKASNLSQGCPNIL</sequence>